<comment type="similarity">
    <text evidence="2 6">Belongs to the 4-toluene sulfonate uptake permease (TSUP) (TC 2.A.102) family.</text>
</comment>
<evidence type="ECO:0000256" key="2">
    <source>
        <dbReference type="ARBA" id="ARBA00009142"/>
    </source>
</evidence>
<proteinExistence type="inferred from homology"/>
<evidence type="ECO:0000313" key="8">
    <source>
        <dbReference type="Proteomes" id="UP000288623"/>
    </source>
</evidence>
<organism evidence="7 8">
    <name type="scientific">Candidatus Kurthia intestinigallinarum</name>
    <dbReference type="NCBI Taxonomy" id="1562256"/>
    <lineage>
        <taxon>Bacteria</taxon>
        <taxon>Bacillati</taxon>
        <taxon>Bacillota</taxon>
        <taxon>Bacilli</taxon>
        <taxon>Bacillales</taxon>
        <taxon>Caryophanaceae</taxon>
        <taxon>Kurthia</taxon>
    </lineage>
</organism>
<keyword evidence="8" id="KW-1185">Reference proteome</keyword>
<feature type="transmembrane region" description="Helical" evidence="6">
    <location>
        <begin position="155"/>
        <end position="176"/>
    </location>
</feature>
<reference evidence="7 8" key="1">
    <citation type="submission" date="2014-11" db="EMBL/GenBank/DDBJ databases">
        <title>Genome sequence and analysis of novel Kurthia sp.</title>
        <authorList>
            <person name="Lawson J.N."/>
            <person name="Gonzalez J.E."/>
            <person name="Rinauldi L."/>
            <person name="Xuan Z."/>
            <person name="Firman A."/>
            <person name="Shaddox L."/>
            <person name="Trudeau A."/>
            <person name="Shah S."/>
            <person name="Reiman D."/>
        </authorList>
    </citation>
    <scope>NUCLEOTIDE SEQUENCE [LARGE SCALE GENOMIC DNA]</scope>
    <source>
        <strain evidence="7 8">3B1D</strain>
    </source>
</reference>
<dbReference type="InterPro" id="IPR051598">
    <property type="entry name" value="TSUP/Inactive_protease-like"/>
</dbReference>
<evidence type="ECO:0000256" key="1">
    <source>
        <dbReference type="ARBA" id="ARBA00004141"/>
    </source>
</evidence>
<dbReference type="PANTHER" id="PTHR43701:SF2">
    <property type="entry name" value="MEMBRANE TRANSPORTER PROTEIN YJNA-RELATED"/>
    <property type="match status" value="1"/>
</dbReference>
<keyword evidence="3 6" id="KW-0812">Transmembrane</keyword>
<dbReference type="PANTHER" id="PTHR43701">
    <property type="entry name" value="MEMBRANE TRANSPORTER PROTEIN MJ0441-RELATED"/>
    <property type="match status" value="1"/>
</dbReference>
<evidence type="ECO:0000256" key="4">
    <source>
        <dbReference type="ARBA" id="ARBA00022989"/>
    </source>
</evidence>
<dbReference type="OrthoDB" id="9780109at2"/>
<name>A0A433RWG6_9BACL</name>
<dbReference type="GO" id="GO:0005886">
    <property type="term" value="C:plasma membrane"/>
    <property type="evidence" value="ECO:0007669"/>
    <property type="project" value="UniProtKB-SubCell"/>
</dbReference>
<evidence type="ECO:0000256" key="3">
    <source>
        <dbReference type="ARBA" id="ARBA00022692"/>
    </source>
</evidence>
<keyword evidence="6" id="KW-1003">Cell membrane</keyword>
<feature type="transmembrane region" description="Helical" evidence="6">
    <location>
        <begin position="188"/>
        <end position="211"/>
    </location>
</feature>
<sequence length="274" mass="29753">MTAALLIIIFAIFSGIVGALVGLGGGIILVPALLYFGISQGLMSDLTPQRIVGLSVVMMIFTGLSSTLAYMKSKTVDYKSGFIFFIGSIPGVMLGAAVNRVMDVPSFELYFGILMIILSIILIVRDRLKPVNWFVEHGTKRTITDSDGHTYTYGYPIWFAILASFIISFASGLFGIGGGSMIVPMMLILFLFPAHVAVATSMFLVFLTSIVNSGAHWYFDHIPWHYVIPVVIGAMIGGKLGAELNKRLNSKTVVLCLRVMLLLMGIRSIVSSIL</sequence>
<keyword evidence="5 6" id="KW-0472">Membrane</keyword>
<feature type="transmembrane region" description="Helical" evidence="6">
    <location>
        <begin position="82"/>
        <end position="102"/>
    </location>
</feature>
<keyword evidence="4 6" id="KW-1133">Transmembrane helix</keyword>
<feature type="transmembrane region" description="Helical" evidence="6">
    <location>
        <begin position="252"/>
        <end position="270"/>
    </location>
</feature>
<feature type="transmembrane region" description="Helical" evidence="6">
    <location>
        <begin position="6"/>
        <end position="38"/>
    </location>
</feature>
<accession>A0A433RWG6</accession>
<dbReference type="RefSeq" id="WP_126989840.1">
    <property type="nucleotide sequence ID" value="NZ_JTFC01000017.1"/>
</dbReference>
<protein>
    <recommendedName>
        <fullName evidence="6">Probable membrane transporter protein</fullName>
    </recommendedName>
</protein>
<evidence type="ECO:0000256" key="6">
    <source>
        <dbReference type="RuleBase" id="RU363041"/>
    </source>
</evidence>
<dbReference type="Pfam" id="PF01925">
    <property type="entry name" value="TauE"/>
    <property type="match status" value="1"/>
</dbReference>
<feature type="transmembrane region" description="Helical" evidence="6">
    <location>
        <begin position="50"/>
        <end position="70"/>
    </location>
</feature>
<gene>
    <name evidence="7" type="ORF">QI30_04975</name>
</gene>
<evidence type="ECO:0000256" key="5">
    <source>
        <dbReference type="ARBA" id="ARBA00023136"/>
    </source>
</evidence>
<evidence type="ECO:0000313" key="7">
    <source>
        <dbReference type="EMBL" id="RUS57599.1"/>
    </source>
</evidence>
<comment type="subcellular location">
    <subcellularLocation>
        <location evidence="6">Cell membrane</location>
        <topology evidence="6">Multi-pass membrane protein</topology>
    </subcellularLocation>
    <subcellularLocation>
        <location evidence="1">Membrane</location>
        <topology evidence="1">Multi-pass membrane protein</topology>
    </subcellularLocation>
</comment>
<feature type="transmembrane region" description="Helical" evidence="6">
    <location>
        <begin position="223"/>
        <end position="240"/>
    </location>
</feature>
<feature type="transmembrane region" description="Helical" evidence="6">
    <location>
        <begin position="109"/>
        <end position="125"/>
    </location>
</feature>
<dbReference type="InterPro" id="IPR002781">
    <property type="entry name" value="TM_pro_TauE-like"/>
</dbReference>
<dbReference type="Proteomes" id="UP000288623">
    <property type="component" value="Unassembled WGS sequence"/>
</dbReference>
<comment type="caution">
    <text evidence="7">The sequence shown here is derived from an EMBL/GenBank/DDBJ whole genome shotgun (WGS) entry which is preliminary data.</text>
</comment>
<dbReference type="AlphaFoldDB" id="A0A433RWG6"/>
<dbReference type="EMBL" id="JTFC01000017">
    <property type="protein sequence ID" value="RUS57599.1"/>
    <property type="molecule type" value="Genomic_DNA"/>
</dbReference>